<evidence type="ECO:0000313" key="3">
    <source>
        <dbReference type="Proteomes" id="UP001525968"/>
    </source>
</evidence>
<keyword evidence="3" id="KW-1185">Reference proteome</keyword>
<keyword evidence="1" id="KW-1133">Transmembrane helix</keyword>
<comment type="caution">
    <text evidence="2">The sequence shown here is derived from an EMBL/GenBank/DDBJ whole genome shotgun (WGS) entry which is preliminary data.</text>
</comment>
<gene>
    <name evidence="2" type="ORF">N0K08_16020</name>
</gene>
<dbReference type="RefSeq" id="WP_261501391.1">
    <property type="nucleotide sequence ID" value="NZ_JAODYH010000007.1"/>
</dbReference>
<keyword evidence="1" id="KW-0472">Membrane</keyword>
<proteinExistence type="predicted"/>
<keyword evidence="1" id="KW-0812">Transmembrane</keyword>
<accession>A0ABT2PSR7</accession>
<organism evidence="2 3">
    <name type="scientific">Acidovorax bellezanensis</name>
    <dbReference type="NCBI Taxonomy" id="2976702"/>
    <lineage>
        <taxon>Bacteria</taxon>
        <taxon>Pseudomonadati</taxon>
        <taxon>Pseudomonadota</taxon>
        <taxon>Betaproteobacteria</taxon>
        <taxon>Burkholderiales</taxon>
        <taxon>Comamonadaceae</taxon>
        <taxon>Acidovorax</taxon>
    </lineage>
</organism>
<name>A0ABT2PSR7_9BURK</name>
<protein>
    <submittedName>
        <fullName evidence="2">Uncharacterized protein</fullName>
    </submittedName>
</protein>
<dbReference type="Proteomes" id="UP001525968">
    <property type="component" value="Unassembled WGS sequence"/>
</dbReference>
<evidence type="ECO:0000313" key="2">
    <source>
        <dbReference type="EMBL" id="MCT9812153.1"/>
    </source>
</evidence>
<sequence length="138" mass="14215">MFYALSWVLSFALLALWSLACWGMHAVTVWAVASAGALASGTAAMNAVLVPNWLSVWMPPELAGEFQAMVTAMGPMVQSALETVPALSGAVTVLAWAIWGLGAVALLALAVGAHVLIAVLKRRGTAPTNSGSARAALR</sequence>
<dbReference type="EMBL" id="JAODYH010000007">
    <property type="protein sequence ID" value="MCT9812153.1"/>
    <property type="molecule type" value="Genomic_DNA"/>
</dbReference>
<evidence type="ECO:0000256" key="1">
    <source>
        <dbReference type="SAM" id="Phobius"/>
    </source>
</evidence>
<reference evidence="2 3" key="1">
    <citation type="submission" date="2022-09" db="EMBL/GenBank/DDBJ databases">
        <title>Draft genome of isolate Be4.</title>
        <authorList>
            <person name="Sanchez-Castro I."/>
            <person name="Martinez-Rodriguez P."/>
            <person name="Descostes M."/>
            <person name="Merroun M."/>
        </authorList>
    </citation>
    <scope>NUCLEOTIDE SEQUENCE [LARGE SCALE GENOMIC DNA]</scope>
    <source>
        <strain evidence="2 3">Be4</strain>
    </source>
</reference>
<feature type="transmembrane region" description="Helical" evidence="1">
    <location>
        <begin position="96"/>
        <end position="120"/>
    </location>
</feature>